<proteinExistence type="predicted"/>
<dbReference type="GeneID" id="85460302"/>
<gene>
    <name evidence="1" type="ORF">BDP55DRAFT_675970</name>
</gene>
<dbReference type="Proteomes" id="UP001224890">
    <property type="component" value="Unassembled WGS sequence"/>
</dbReference>
<dbReference type="RefSeq" id="XP_060425559.1">
    <property type="nucleotide sequence ID" value="XM_060575776.1"/>
</dbReference>
<name>A0AAJ0EPD0_9PEZI</name>
<keyword evidence="2" id="KW-1185">Reference proteome</keyword>
<reference evidence="1" key="1">
    <citation type="submission" date="2021-06" db="EMBL/GenBank/DDBJ databases">
        <title>Comparative genomics, transcriptomics and evolutionary studies reveal genomic signatures of adaptation to plant cell wall in hemibiotrophic fungi.</title>
        <authorList>
            <consortium name="DOE Joint Genome Institute"/>
            <person name="Baroncelli R."/>
            <person name="Diaz J.F."/>
            <person name="Benocci T."/>
            <person name="Peng M."/>
            <person name="Battaglia E."/>
            <person name="Haridas S."/>
            <person name="Andreopoulos W."/>
            <person name="Labutti K."/>
            <person name="Pangilinan J."/>
            <person name="Floch G.L."/>
            <person name="Makela M.R."/>
            <person name="Henrissat B."/>
            <person name="Grigoriev I.V."/>
            <person name="Crouch J.A."/>
            <person name="De Vries R.P."/>
            <person name="Sukno S.A."/>
            <person name="Thon M.R."/>
        </authorList>
    </citation>
    <scope>NUCLEOTIDE SEQUENCE</scope>
    <source>
        <strain evidence="1">CBS 193.32</strain>
    </source>
</reference>
<evidence type="ECO:0000313" key="2">
    <source>
        <dbReference type="Proteomes" id="UP001224890"/>
    </source>
</evidence>
<protein>
    <submittedName>
        <fullName evidence="1">Uncharacterized protein</fullName>
    </submittedName>
</protein>
<comment type="caution">
    <text evidence="1">The sequence shown here is derived from an EMBL/GenBank/DDBJ whole genome shotgun (WGS) entry which is preliminary data.</text>
</comment>
<accession>A0AAJ0EPD0</accession>
<organism evidence="1 2">
    <name type="scientific">Colletotrichum godetiae</name>
    <dbReference type="NCBI Taxonomy" id="1209918"/>
    <lineage>
        <taxon>Eukaryota</taxon>
        <taxon>Fungi</taxon>
        <taxon>Dikarya</taxon>
        <taxon>Ascomycota</taxon>
        <taxon>Pezizomycotina</taxon>
        <taxon>Sordariomycetes</taxon>
        <taxon>Hypocreomycetidae</taxon>
        <taxon>Glomerellales</taxon>
        <taxon>Glomerellaceae</taxon>
        <taxon>Colletotrichum</taxon>
        <taxon>Colletotrichum acutatum species complex</taxon>
    </lineage>
</organism>
<dbReference type="AlphaFoldDB" id="A0AAJ0EPD0"/>
<evidence type="ECO:0000313" key="1">
    <source>
        <dbReference type="EMBL" id="KAK1671556.1"/>
    </source>
</evidence>
<sequence>MHRSALNPPHSMISLVVWGPLPRDCRRLPSPHLPAPAGWPLLPYLHYRTCLPPKQSFPSANLPPYLRQPRILSFTYQEGI</sequence>
<dbReference type="EMBL" id="JAHMHR010000046">
    <property type="protein sequence ID" value="KAK1671556.1"/>
    <property type="molecule type" value="Genomic_DNA"/>
</dbReference>